<gene>
    <name evidence="1" type="ORF">OP10G_0025</name>
</gene>
<dbReference type="AlphaFoldDB" id="A0A068NIF3"/>
<reference evidence="1 2" key="1">
    <citation type="journal article" date="2014" name="PLoS ONE">
        <title>The first complete genome sequence of the class fimbriimonadia in the phylum armatimonadetes.</title>
        <authorList>
            <person name="Hu Z.Y."/>
            <person name="Wang Y.Z."/>
            <person name="Im W.T."/>
            <person name="Wang S.Y."/>
            <person name="Zhao G.P."/>
            <person name="Zheng H.J."/>
            <person name="Quan Z.X."/>
        </authorList>
    </citation>
    <scope>NUCLEOTIDE SEQUENCE [LARGE SCALE GENOMIC DNA]</scope>
    <source>
        <strain evidence="1">Gsoil 348</strain>
    </source>
</reference>
<evidence type="ECO:0000313" key="1">
    <source>
        <dbReference type="EMBL" id="AIE83393.1"/>
    </source>
</evidence>
<protein>
    <submittedName>
        <fullName evidence="1">Uncharacterized protein</fullName>
    </submittedName>
</protein>
<accession>A0A068NIF3</accession>
<organism evidence="1 2">
    <name type="scientific">Fimbriimonas ginsengisoli Gsoil 348</name>
    <dbReference type="NCBI Taxonomy" id="661478"/>
    <lineage>
        <taxon>Bacteria</taxon>
        <taxon>Bacillati</taxon>
        <taxon>Armatimonadota</taxon>
        <taxon>Fimbriimonadia</taxon>
        <taxon>Fimbriimonadales</taxon>
        <taxon>Fimbriimonadaceae</taxon>
        <taxon>Fimbriimonas</taxon>
    </lineage>
</organism>
<dbReference type="KEGG" id="fgi:OP10G_0025"/>
<name>A0A068NIF3_FIMGI</name>
<proteinExistence type="predicted"/>
<dbReference type="HOGENOM" id="CLU_2751890_0_0_0"/>
<dbReference type="Proteomes" id="UP000027982">
    <property type="component" value="Chromosome"/>
</dbReference>
<sequence>MDQTDPVSPQVVQLLRTTPREVPSAQLNQLRQESSNGEAKVVLNNVRVETGLTKRAWSQTFDVVLPIQRR</sequence>
<evidence type="ECO:0000313" key="2">
    <source>
        <dbReference type="Proteomes" id="UP000027982"/>
    </source>
</evidence>
<dbReference type="EMBL" id="CP007139">
    <property type="protein sequence ID" value="AIE83393.1"/>
    <property type="molecule type" value="Genomic_DNA"/>
</dbReference>
<keyword evidence="2" id="KW-1185">Reference proteome</keyword>